<dbReference type="EMBL" id="JAINUG010000174">
    <property type="protein sequence ID" value="KAJ8390115.1"/>
    <property type="molecule type" value="Genomic_DNA"/>
</dbReference>
<evidence type="ECO:0000313" key="2">
    <source>
        <dbReference type="EMBL" id="KAJ8390115.1"/>
    </source>
</evidence>
<evidence type="ECO:0000256" key="1">
    <source>
        <dbReference type="SAM" id="MobiDB-lite"/>
    </source>
</evidence>
<dbReference type="Proteomes" id="UP001221898">
    <property type="component" value="Unassembled WGS sequence"/>
</dbReference>
<name>A0AAD7RTW6_9TELE</name>
<sequence length="79" mass="8609">MHTLTEVGGIAAELALARRRVNQPLRRKVAAWLCDRVVLRSGELVKSQVLPSEITRGAKPRGVDMRADKGMAQQGVDSS</sequence>
<evidence type="ECO:0000313" key="3">
    <source>
        <dbReference type="Proteomes" id="UP001221898"/>
    </source>
</evidence>
<protein>
    <submittedName>
        <fullName evidence="2">Uncharacterized protein</fullName>
    </submittedName>
</protein>
<reference evidence="2" key="1">
    <citation type="journal article" date="2023" name="Science">
        <title>Genome structures resolve the early diversification of teleost fishes.</title>
        <authorList>
            <person name="Parey E."/>
            <person name="Louis A."/>
            <person name="Montfort J."/>
            <person name="Bouchez O."/>
            <person name="Roques C."/>
            <person name="Iampietro C."/>
            <person name="Lluch J."/>
            <person name="Castinel A."/>
            <person name="Donnadieu C."/>
            <person name="Desvignes T."/>
            <person name="Floi Bucao C."/>
            <person name="Jouanno E."/>
            <person name="Wen M."/>
            <person name="Mejri S."/>
            <person name="Dirks R."/>
            <person name="Jansen H."/>
            <person name="Henkel C."/>
            <person name="Chen W.J."/>
            <person name="Zahm M."/>
            <person name="Cabau C."/>
            <person name="Klopp C."/>
            <person name="Thompson A.W."/>
            <person name="Robinson-Rechavi M."/>
            <person name="Braasch I."/>
            <person name="Lecointre G."/>
            <person name="Bobe J."/>
            <person name="Postlethwait J.H."/>
            <person name="Berthelot C."/>
            <person name="Roest Crollius H."/>
            <person name="Guiguen Y."/>
        </authorList>
    </citation>
    <scope>NUCLEOTIDE SEQUENCE</scope>
    <source>
        <strain evidence="2">NC1722</strain>
    </source>
</reference>
<comment type="caution">
    <text evidence="2">The sequence shown here is derived from an EMBL/GenBank/DDBJ whole genome shotgun (WGS) entry which is preliminary data.</text>
</comment>
<accession>A0AAD7RTW6</accession>
<keyword evidence="3" id="KW-1185">Reference proteome</keyword>
<gene>
    <name evidence="2" type="ORF">AAFF_G00111290</name>
</gene>
<dbReference type="AlphaFoldDB" id="A0AAD7RTW6"/>
<proteinExistence type="predicted"/>
<feature type="region of interest" description="Disordered" evidence="1">
    <location>
        <begin position="56"/>
        <end position="79"/>
    </location>
</feature>
<organism evidence="2 3">
    <name type="scientific">Aldrovandia affinis</name>
    <dbReference type="NCBI Taxonomy" id="143900"/>
    <lineage>
        <taxon>Eukaryota</taxon>
        <taxon>Metazoa</taxon>
        <taxon>Chordata</taxon>
        <taxon>Craniata</taxon>
        <taxon>Vertebrata</taxon>
        <taxon>Euteleostomi</taxon>
        <taxon>Actinopterygii</taxon>
        <taxon>Neopterygii</taxon>
        <taxon>Teleostei</taxon>
        <taxon>Notacanthiformes</taxon>
        <taxon>Halosauridae</taxon>
        <taxon>Aldrovandia</taxon>
    </lineage>
</organism>